<reference evidence="3" key="1">
    <citation type="submission" date="2021-01" db="EMBL/GenBank/DDBJ databases">
        <authorList>
            <person name="Corre E."/>
            <person name="Pelletier E."/>
            <person name="Niang G."/>
            <person name="Scheremetjew M."/>
            <person name="Finn R."/>
            <person name="Kale V."/>
            <person name="Holt S."/>
            <person name="Cochrane G."/>
            <person name="Meng A."/>
            <person name="Brown T."/>
            <person name="Cohen L."/>
        </authorList>
    </citation>
    <scope>NUCLEOTIDE SEQUENCE</scope>
    <source>
        <strain evidence="3">MM31A-1</strain>
    </source>
</reference>
<accession>A0A7S3PV73</accession>
<protein>
    <recommendedName>
        <fullName evidence="4">NAD-dependent epimerase/dehydratase domain-containing protein</fullName>
    </recommendedName>
</protein>
<evidence type="ECO:0000256" key="1">
    <source>
        <dbReference type="ARBA" id="ARBA00007637"/>
    </source>
</evidence>
<proteinExistence type="inferred from homology"/>
<evidence type="ECO:0000313" key="3">
    <source>
        <dbReference type="EMBL" id="CAE0456703.1"/>
    </source>
</evidence>
<name>A0A7S3PV73_9STRA</name>
<sequence>MRNFLASVAITYYFNAISFVQSFSVEAPAPAPKDIAIVGCGVLGTSLLRQLVTSPEFESKSITAITKTSNNHESILKSVGSSSESSSFDLTTMDEIPKDQKFSNVVFCAPPSAFDDYPAAVADASDNLWCGTNDGDGTFVFTSSGGVYGPGDGEVVSETSPLPDSSLASARSMRMVKAEENVLSRKGGVLRLAGLYTLERGAHNYWLEKGDGTVKGSSDGIINLLNYDDAAGACLSALKVGPSIVGGKVFLISDGHPTTREGICASALKSKKYKDSKMPTFGQSDGAGKGKIYDGNISNLSLKWEPVHESFDKFMQGSQ</sequence>
<dbReference type="AlphaFoldDB" id="A0A7S3PV73"/>
<evidence type="ECO:0008006" key="4">
    <source>
        <dbReference type="Google" id="ProtNLM"/>
    </source>
</evidence>
<keyword evidence="2" id="KW-0520">NAD</keyword>
<dbReference type="Gene3D" id="3.40.50.720">
    <property type="entry name" value="NAD(P)-binding Rossmann-like Domain"/>
    <property type="match status" value="1"/>
</dbReference>
<comment type="similarity">
    <text evidence="1">Belongs to the NAD(P)-dependent epimerase/dehydratase family.</text>
</comment>
<organism evidence="3">
    <name type="scientific">Chaetoceros debilis</name>
    <dbReference type="NCBI Taxonomy" id="122233"/>
    <lineage>
        <taxon>Eukaryota</taxon>
        <taxon>Sar</taxon>
        <taxon>Stramenopiles</taxon>
        <taxon>Ochrophyta</taxon>
        <taxon>Bacillariophyta</taxon>
        <taxon>Coscinodiscophyceae</taxon>
        <taxon>Chaetocerotophycidae</taxon>
        <taxon>Chaetocerotales</taxon>
        <taxon>Chaetocerotaceae</taxon>
        <taxon>Chaetoceros</taxon>
    </lineage>
</organism>
<evidence type="ECO:0000256" key="2">
    <source>
        <dbReference type="ARBA" id="ARBA00023027"/>
    </source>
</evidence>
<gene>
    <name evidence="3" type="ORF">CDEB00056_LOCUS1544</name>
</gene>
<dbReference type="EMBL" id="HBIO01002125">
    <property type="protein sequence ID" value="CAE0456703.1"/>
    <property type="molecule type" value="Transcribed_RNA"/>
</dbReference>
<dbReference type="InterPro" id="IPR036291">
    <property type="entry name" value="NAD(P)-bd_dom_sf"/>
</dbReference>
<dbReference type="PANTHER" id="PTHR43574">
    <property type="entry name" value="EPIMERASE-RELATED"/>
    <property type="match status" value="1"/>
</dbReference>
<dbReference type="SUPFAM" id="SSF51735">
    <property type="entry name" value="NAD(P)-binding Rossmann-fold domains"/>
    <property type="match status" value="1"/>
</dbReference>